<dbReference type="EMBL" id="CP099837">
    <property type="protein sequence ID" value="USY17724.1"/>
    <property type="molecule type" value="Genomic_DNA"/>
</dbReference>
<gene>
    <name evidence="1" type="ORF">NE857_20595</name>
</gene>
<reference evidence="1" key="1">
    <citation type="submission" date="2022-06" db="EMBL/GenBank/DDBJ databases">
        <authorList>
            <person name="Ping M."/>
        </authorList>
    </citation>
    <scope>NUCLEOTIDE SEQUENCE</scope>
    <source>
        <strain evidence="1">JCM11759T</strain>
    </source>
</reference>
<evidence type="ECO:0000313" key="1">
    <source>
        <dbReference type="EMBL" id="USY17724.1"/>
    </source>
</evidence>
<dbReference type="Proteomes" id="UP001055940">
    <property type="component" value="Chromosome"/>
</dbReference>
<accession>A0ABY5D3I4</accession>
<protein>
    <submittedName>
        <fullName evidence="1">Uncharacterized protein</fullName>
    </submittedName>
</protein>
<evidence type="ECO:0000313" key="2">
    <source>
        <dbReference type="Proteomes" id="UP001055940"/>
    </source>
</evidence>
<name>A0ABY5D3I4_9ACTN</name>
<keyword evidence="2" id="KW-1185">Reference proteome</keyword>
<organism evidence="1 2">
    <name type="scientific">Nocardiopsis exhalans</name>
    <dbReference type="NCBI Taxonomy" id="163604"/>
    <lineage>
        <taxon>Bacteria</taxon>
        <taxon>Bacillati</taxon>
        <taxon>Actinomycetota</taxon>
        <taxon>Actinomycetes</taxon>
        <taxon>Streptosporangiales</taxon>
        <taxon>Nocardiopsidaceae</taxon>
        <taxon>Nocardiopsis</taxon>
    </lineage>
</organism>
<sequence>MASVWQTGNAVRTDLYLDPPERSITVSEHWDAEYAYSVVELASDAATLVVGLPMIQSDEFPCGASGQSRLLVAAWLVSADEQQPREERIFAADSILLRFDPAAEDLALAHALIDLPGDRVESVLDEHWETVTAPRTSAGELADLFGLPAPGTPGFPEPDWETSYWTKQEIDEWWDSPDHLCS</sequence>
<proteinExistence type="predicted"/>
<dbReference type="RefSeq" id="WP_254417244.1">
    <property type="nucleotide sequence ID" value="NZ_CP099837.1"/>
</dbReference>